<organism evidence="5 6">
    <name type="scientific">Brevibacterium pityocampae</name>
    <dbReference type="NCBI Taxonomy" id="506594"/>
    <lineage>
        <taxon>Bacteria</taxon>
        <taxon>Bacillati</taxon>
        <taxon>Actinomycetota</taxon>
        <taxon>Actinomycetes</taxon>
        <taxon>Micrococcales</taxon>
        <taxon>Brevibacteriaceae</taxon>
        <taxon>Brevibacterium</taxon>
    </lineage>
</organism>
<dbReference type="PANTHER" id="PTHR12526:SF595">
    <property type="entry name" value="BLL5217 PROTEIN"/>
    <property type="match status" value="1"/>
</dbReference>
<evidence type="ECO:0000313" key="5">
    <source>
        <dbReference type="EMBL" id="GAA4390569.1"/>
    </source>
</evidence>
<feature type="domain" description="Glycosyltransferase subfamily 4-like N-terminal" evidence="4">
    <location>
        <begin position="19"/>
        <end position="174"/>
    </location>
</feature>
<dbReference type="Proteomes" id="UP001500642">
    <property type="component" value="Unassembled WGS sequence"/>
</dbReference>
<accession>A0ABP8JGR8</accession>
<protein>
    <submittedName>
        <fullName evidence="5">Glycosyltransferase family 4 protein</fullName>
    </submittedName>
</protein>
<evidence type="ECO:0000259" key="4">
    <source>
        <dbReference type="Pfam" id="PF13439"/>
    </source>
</evidence>
<dbReference type="Gene3D" id="3.40.50.2000">
    <property type="entry name" value="Glycogen Phosphorylase B"/>
    <property type="match status" value="2"/>
</dbReference>
<evidence type="ECO:0000256" key="2">
    <source>
        <dbReference type="ARBA" id="ARBA00022679"/>
    </source>
</evidence>
<dbReference type="Pfam" id="PF00534">
    <property type="entry name" value="Glycos_transf_1"/>
    <property type="match status" value="1"/>
</dbReference>
<feature type="domain" description="Glycosyl transferase family 1" evidence="3">
    <location>
        <begin position="187"/>
        <end position="323"/>
    </location>
</feature>
<keyword evidence="1" id="KW-0328">Glycosyltransferase</keyword>
<gene>
    <name evidence="5" type="ORF">GCM10023167_17210</name>
</gene>
<comment type="caution">
    <text evidence="5">The sequence shown here is derived from an EMBL/GenBank/DDBJ whole genome shotgun (WGS) entry which is preliminary data.</text>
</comment>
<dbReference type="PANTHER" id="PTHR12526">
    <property type="entry name" value="GLYCOSYLTRANSFERASE"/>
    <property type="match status" value="1"/>
</dbReference>
<sequence>MRVAVVGPSRLPIAPPFGGGLEVFVDRLVVGLAAAGVEVDLFAARGSNGHSTALEFPGVDWTGFEQHARDDEYPPGARESEAHAFAQLRAHLETADYDVIHNNSTHPALLFADPGRRAPMLTTLHVPPQRSIQSAIDRVGPDAGAFSAVSAFTAGQWRLPAPAPVIHNGVDTGRWPLGPGGRGAVWFGRLTREKGPHHAIDTCRRLGLPLTLIGRAAQPSYVEEEIRPRLGDDIRWLGTLSPDELAREVGQADVALVTPEWDEPFGLVTIEALACGTPVAAFGRGGVPEVLADTPDHISRPSDPDDLARAVRAALRQSRAEARQIAVERFDLRIMIERYLEVFARLADGGPALSGPRPAVEYPRLAHRSRIDRITAQQRSARKSVR</sequence>
<name>A0ABP8JGR8_9MICO</name>
<keyword evidence="6" id="KW-1185">Reference proteome</keyword>
<keyword evidence="2" id="KW-0808">Transferase</keyword>
<dbReference type="SUPFAM" id="SSF53756">
    <property type="entry name" value="UDP-Glycosyltransferase/glycogen phosphorylase"/>
    <property type="match status" value="1"/>
</dbReference>
<reference evidence="6" key="1">
    <citation type="journal article" date="2019" name="Int. J. Syst. Evol. Microbiol.">
        <title>The Global Catalogue of Microorganisms (GCM) 10K type strain sequencing project: providing services to taxonomists for standard genome sequencing and annotation.</title>
        <authorList>
            <consortium name="The Broad Institute Genomics Platform"/>
            <consortium name="The Broad Institute Genome Sequencing Center for Infectious Disease"/>
            <person name="Wu L."/>
            <person name="Ma J."/>
        </authorList>
    </citation>
    <scope>NUCLEOTIDE SEQUENCE [LARGE SCALE GENOMIC DNA]</scope>
    <source>
        <strain evidence="6">JCM 17808</strain>
    </source>
</reference>
<evidence type="ECO:0000256" key="1">
    <source>
        <dbReference type="ARBA" id="ARBA00022676"/>
    </source>
</evidence>
<dbReference type="InterPro" id="IPR001296">
    <property type="entry name" value="Glyco_trans_1"/>
</dbReference>
<evidence type="ECO:0000313" key="6">
    <source>
        <dbReference type="Proteomes" id="UP001500642"/>
    </source>
</evidence>
<dbReference type="EMBL" id="BAABGL010000011">
    <property type="protein sequence ID" value="GAA4390569.1"/>
    <property type="molecule type" value="Genomic_DNA"/>
</dbReference>
<evidence type="ECO:0000259" key="3">
    <source>
        <dbReference type="Pfam" id="PF00534"/>
    </source>
</evidence>
<proteinExistence type="predicted"/>
<dbReference type="RefSeq" id="WP_345031429.1">
    <property type="nucleotide sequence ID" value="NZ_BAABGL010000011.1"/>
</dbReference>
<dbReference type="InterPro" id="IPR028098">
    <property type="entry name" value="Glyco_trans_4-like_N"/>
</dbReference>
<dbReference type="Pfam" id="PF13439">
    <property type="entry name" value="Glyco_transf_4"/>
    <property type="match status" value="1"/>
</dbReference>